<dbReference type="HAMAP" id="MF_00564">
    <property type="entry name" value="RNase_PH"/>
    <property type="match status" value="1"/>
</dbReference>
<dbReference type="SUPFAM" id="SSF54211">
    <property type="entry name" value="Ribosomal protein S5 domain 2-like"/>
    <property type="match status" value="1"/>
</dbReference>
<dbReference type="FunFam" id="3.30.230.70:FF:000003">
    <property type="entry name" value="Ribonuclease PH"/>
    <property type="match status" value="1"/>
</dbReference>
<gene>
    <name evidence="7" type="primary">rph</name>
    <name evidence="10" type="ORF">AUL39_01275</name>
</gene>
<keyword evidence="6" id="KW-0694">RNA-binding</keyword>
<evidence type="ECO:0000256" key="3">
    <source>
        <dbReference type="ARBA" id="ARBA00022555"/>
    </source>
</evidence>
<evidence type="ECO:0000259" key="9">
    <source>
        <dbReference type="Pfam" id="PF03725"/>
    </source>
</evidence>
<dbReference type="EC" id="2.7.7.56" evidence="7"/>
<dbReference type="PROSITE" id="PS01277">
    <property type="entry name" value="RIBONUCLEASE_PH"/>
    <property type="match status" value="1"/>
</dbReference>
<keyword evidence="4 7" id="KW-0819">tRNA processing</keyword>
<comment type="catalytic activity">
    <reaction evidence="7">
        <text>tRNA(n+1) + phosphate = tRNA(n) + a ribonucleoside 5'-diphosphate</text>
        <dbReference type="Rhea" id="RHEA:10628"/>
        <dbReference type="Rhea" id="RHEA-COMP:17343"/>
        <dbReference type="Rhea" id="RHEA-COMP:17344"/>
        <dbReference type="ChEBI" id="CHEBI:43474"/>
        <dbReference type="ChEBI" id="CHEBI:57930"/>
        <dbReference type="ChEBI" id="CHEBI:173114"/>
        <dbReference type="EC" id="2.7.7.56"/>
    </reaction>
</comment>
<comment type="caution">
    <text evidence="10">The sequence shown here is derived from an EMBL/GenBank/DDBJ whole genome shotgun (WGS) entry which is preliminary data.</text>
</comment>
<accession>A0A100YWI8</accession>
<sequence>MSQESAAQPERSFGRSVAEMRPVKLTPGIMKNADGSCLAEFGDTRVLCAATIADGVPKWRGASKDGWVTAEYAMLPASTNRRTPREYKGRKGRSMEIERLVGRSLRAVCDLRHLGEFTVTVDCDVIQADGGTRTASVTGAWVALYEALVAAREKGRIKRVPLTGQVAAISMGVVRGVELLDLDYPEDSHADVDMNLVGSSDGRIVEVQGTGERATFDREQLGRLLDLGQKGIDQLLQIQREVTGFEA</sequence>
<dbReference type="GO" id="GO:0009022">
    <property type="term" value="F:tRNA nucleotidyltransferase activity"/>
    <property type="evidence" value="ECO:0007669"/>
    <property type="project" value="UniProtKB-UniRule"/>
</dbReference>
<dbReference type="AlphaFoldDB" id="A0A100YWI8"/>
<feature type="binding site" evidence="7">
    <location>
        <position position="93"/>
    </location>
    <ligand>
        <name>phosphate</name>
        <dbReference type="ChEBI" id="CHEBI:43474"/>
        <note>substrate</note>
    </ligand>
</feature>
<dbReference type="InterPro" id="IPR002381">
    <property type="entry name" value="RNase_PH_bac-type"/>
</dbReference>
<feature type="domain" description="Exoribonuclease phosphorolytic" evidence="9">
    <location>
        <begin position="165"/>
        <end position="231"/>
    </location>
</feature>
<dbReference type="Pfam" id="PF01138">
    <property type="entry name" value="RNase_PH"/>
    <property type="match status" value="1"/>
</dbReference>
<evidence type="ECO:0000256" key="1">
    <source>
        <dbReference type="ARBA" id="ARBA00006678"/>
    </source>
</evidence>
<dbReference type="Pfam" id="PF03725">
    <property type="entry name" value="RNase_PH_C"/>
    <property type="match status" value="1"/>
</dbReference>
<dbReference type="GO" id="GO:0016075">
    <property type="term" value="P:rRNA catabolic process"/>
    <property type="evidence" value="ECO:0007669"/>
    <property type="project" value="UniProtKB-UniRule"/>
</dbReference>
<feature type="domain" description="Exoribonuclease phosphorolytic" evidence="8">
    <location>
        <begin position="19"/>
        <end position="147"/>
    </location>
</feature>
<evidence type="ECO:0000313" key="10">
    <source>
        <dbReference type="EMBL" id="KUH59000.1"/>
    </source>
</evidence>
<evidence type="ECO:0000256" key="2">
    <source>
        <dbReference type="ARBA" id="ARBA00022552"/>
    </source>
</evidence>
<evidence type="ECO:0000259" key="8">
    <source>
        <dbReference type="Pfam" id="PF01138"/>
    </source>
</evidence>
<keyword evidence="11" id="KW-1185">Reference proteome</keyword>
<dbReference type="GO" id="GO:0000049">
    <property type="term" value="F:tRNA binding"/>
    <property type="evidence" value="ECO:0007669"/>
    <property type="project" value="UniProtKB-UniRule"/>
</dbReference>
<evidence type="ECO:0000256" key="6">
    <source>
        <dbReference type="ARBA" id="ARBA00022884"/>
    </source>
</evidence>
<keyword evidence="5 7" id="KW-0548">Nucleotidyltransferase</keyword>
<dbReference type="InterPro" id="IPR027408">
    <property type="entry name" value="PNPase/RNase_PH_dom_sf"/>
</dbReference>
<dbReference type="RefSeq" id="WP_059052840.1">
    <property type="nucleotide sequence ID" value="NZ_LOJF01000001.1"/>
</dbReference>
<dbReference type="InterPro" id="IPR018336">
    <property type="entry name" value="RNase_PH_CS"/>
</dbReference>
<dbReference type="InterPro" id="IPR020568">
    <property type="entry name" value="Ribosomal_Su5_D2-typ_SF"/>
</dbReference>
<dbReference type="STRING" id="1299998.AUL39_01275"/>
<dbReference type="PANTHER" id="PTHR11953:SF0">
    <property type="entry name" value="EXOSOME COMPLEX COMPONENT RRP41"/>
    <property type="match status" value="1"/>
</dbReference>
<evidence type="ECO:0000256" key="5">
    <source>
        <dbReference type="ARBA" id="ARBA00022695"/>
    </source>
</evidence>
<dbReference type="NCBIfam" id="TIGR01966">
    <property type="entry name" value="RNasePH"/>
    <property type="match status" value="1"/>
</dbReference>
<dbReference type="EMBL" id="LOJF01000001">
    <property type="protein sequence ID" value="KUH59000.1"/>
    <property type="molecule type" value="Genomic_DNA"/>
</dbReference>
<dbReference type="Proteomes" id="UP000054078">
    <property type="component" value="Unassembled WGS sequence"/>
</dbReference>
<comment type="function">
    <text evidence="7">Phosphorolytic 3'-5' exoribonuclease that plays an important role in tRNA 3'-end maturation. Removes nucleotide residues following the 3'-CCA terminus of tRNAs; can also add nucleotides to the ends of RNA molecules by using nucleoside diphosphates as substrates, but this may not be physiologically important. Probably plays a role in initiation of 16S rRNA degradation (leading to ribosome degradation) during starvation.</text>
</comment>
<dbReference type="SUPFAM" id="SSF55666">
    <property type="entry name" value="Ribonuclease PH domain 2-like"/>
    <property type="match status" value="1"/>
</dbReference>
<comment type="similarity">
    <text evidence="1 7">Belongs to the RNase PH family.</text>
</comment>
<reference evidence="10 11" key="1">
    <citation type="submission" date="2015-12" db="EMBL/GenBank/DDBJ databases">
        <title>Draft Genome Sequence of Olsenella scatoligenes SK9K4T; a Producer of 3-Methylindole- (skatole) and 4-Methylphenol- (p-cresol) Isolated from Pig Feces.</title>
        <authorList>
            <person name="Li X."/>
            <person name="Borg B."/>
            <person name="Canibe N."/>
        </authorList>
    </citation>
    <scope>NUCLEOTIDE SEQUENCE [LARGE SCALE GENOMIC DNA]</scope>
    <source>
        <strain evidence="10 11">SK9K4</strain>
    </source>
</reference>
<dbReference type="InterPro" id="IPR036345">
    <property type="entry name" value="ExoRNase_PH_dom2_sf"/>
</dbReference>
<dbReference type="OrthoDB" id="9802265at2"/>
<dbReference type="Gene3D" id="3.30.230.70">
    <property type="entry name" value="GHMP Kinase, N-terminal domain"/>
    <property type="match status" value="1"/>
</dbReference>
<protein>
    <recommendedName>
        <fullName evidence="7">Ribonuclease PH</fullName>
        <shortName evidence="7">RNase PH</shortName>
        <ecNumber evidence="7">2.7.7.56</ecNumber>
    </recommendedName>
    <alternativeName>
        <fullName evidence="7">tRNA nucleotidyltransferase</fullName>
    </alternativeName>
</protein>
<keyword evidence="7" id="KW-0808">Transferase</keyword>
<evidence type="ECO:0000256" key="4">
    <source>
        <dbReference type="ARBA" id="ARBA00022694"/>
    </source>
</evidence>
<name>A0A100YWI8_TRASO</name>
<evidence type="ECO:0000256" key="7">
    <source>
        <dbReference type="HAMAP-Rule" id="MF_00564"/>
    </source>
</evidence>
<dbReference type="GO" id="GO:0000175">
    <property type="term" value="F:3'-5'-RNA exonuclease activity"/>
    <property type="evidence" value="ECO:0007669"/>
    <property type="project" value="UniProtKB-UniRule"/>
</dbReference>
<dbReference type="PANTHER" id="PTHR11953">
    <property type="entry name" value="EXOSOME COMPLEX COMPONENT"/>
    <property type="match status" value="1"/>
</dbReference>
<evidence type="ECO:0000313" key="11">
    <source>
        <dbReference type="Proteomes" id="UP000054078"/>
    </source>
</evidence>
<keyword evidence="2 7" id="KW-0698">rRNA processing</keyword>
<keyword evidence="3 7" id="KW-0820">tRNA-binding</keyword>
<comment type="subunit">
    <text evidence="7">Homohexameric ring arranged as a trimer of dimers.</text>
</comment>
<proteinExistence type="inferred from homology"/>
<dbReference type="InterPro" id="IPR015847">
    <property type="entry name" value="ExoRNase_PH_dom2"/>
</dbReference>
<feature type="binding site" evidence="7">
    <location>
        <begin position="131"/>
        <end position="133"/>
    </location>
    <ligand>
        <name>phosphate</name>
        <dbReference type="ChEBI" id="CHEBI:43474"/>
        <note>substrate</note>
    </ligand>
</feature>
<dbReference type="InterPro" id="IPR001247">
    <property type="entry name" value="ExoRNase_PH_dom1"/>
</dbReference>
<organism evidence="10 11">
    <name type="scientific">Tractidigestivibacter scatoligenes</name>
    <name type="common">Olsenella scatoligenes</name>
    <dbReference type="NCBI Taxonomy" id="1299998"/>
    <lineage>
        <taxon>Bacteria</taxon>
        <taxon>Bacillati</taxon>
        <taxon>Actinomycetota</taxon>
        <taxon>Coriobacteriia</taxon>
        <taxon>Coriobacteriales</taxon>
        <taxon>Atopobiaceae</taxon>
        <taxon>Tractidigestivibacter</taxon>
    </lineage>
</organism>
<dbReference type="GO" id="GO:0008033">
    <property type="term" value="P:tRNA processing"/>
    <property type="evidence" value="ECO:0007669"/>
    <property type="project" value="UniProtKB-UniRule"/>
</dbReference>
<dbReference type="InterPro" id="IPR050080">
    <property type="entry name" value="RNase_PH"/>
</dbReference>
<dbReference type="GO" id="GO:0031125">
    <property type="term" value="P:rRNA 3'-end processing"/>
    <property type="evidence" value="ECO:0007669"/>
    <property type="project" value="UniProtKB-ARBA"/>
</dbReference>